<sequence>MRHRPPALMNLDEKVEEETLKTPASDKHGLNIQGIIFEGDSGVSGVSKRDSAKRGASQIPETAGLSNTYSPDIGVPEPQTA</sequence>
<keyword evidence="3" id="KW-1185">Reference proteome</keyword>
<evidence type="ECO:0000313" key="3">
    <source>
        <dbReference type="Proteomes" id="UP000322873"/>
    </source>
</evidence>
<gene>
    <name evidence="2" type="ORF">EYC84_010730</name>
</gene>
<evidence type="ECO:0000313" key="2">
    <source>
        <dbReference type="EMBL" id="KAA8564961.1"/>
    </source>
</evidence>
<dbReference type="Proteomes" id="UP000322873">
    <property type="component" value="Unassembled WGS sequence"/>
</dbReference>
<reference evidence="2 3" key="1">
    <citation type="submission" date="2019-06" db="EMBL/GenBank/DDBJ databases">
        <title>Genome Sequence of the Brown Rot Fungal Pathogen Monilinia fructicola.</title>
        <authorList>
            <person name="De Miccolis Angelini R.M."/>
            <person name="Landi L."/>
            <person name="Abate D."/>
            <person name="Pollastro S."/>
            <person name="Romanazzi G."/>
            <person name="Faretra F."/>
        </authorList>
    </citation>
    <scope>NUCLEOTIDE SEQUENCE [LARGE SCALE GENOMIC DNA]</scope>
    <source>
        <strain evidence="2 3">Mfrc123</strain>
    </source>
</reference>
<protein>
    <submittedName>
        <fullName evidence="2">Uncharacterized protein</fullName>
    </submittedName>
</protein>
<dbReference type="VEuPathDB" id="FungiDB:MFRU_008g01900"/>
<comment type="caution">
    <text evidence="2">The sequence shown here is derived from an EMBL/GenBank/DDBJ whole genome shotgun (WGS) entry which is preliminary data.</text>
</comment>
<dbReference type="AlphaFoldDB" id="A0A5M9J727"/>
<feature type="region of interest" description="Disordered" evidence="1">
    <location>
        <begin position="1"/>
        <end position="81"/>
    </location>
</feature>
<accession>A0A5M9J727</accession>
<proteinExistence type="predicted"/>
<organism evidence="2 3">
    <name type="scientific">Monilinia fructicola</name>
    <name type="common">Brown rot fungus</name>
    <name type="synonym">Ciboria fructicola</name>
    <dbReference type="NCBI Taxonomy" id="38448"/>
    <lineage>
        <taxon>Eukaryota</taxon>
        <taxon>Fungi</taxon>
        <taxon>Dikarya</taxon>
        <taxon>Ascomycota</taxon>
        <taxon>Pezizomycotina</taxon>
        <taxon>Leotiomycetes</taxon>
        <taxon>Helotiales</taxon>
        <taxon>Sclerotiniaceae</taxon>
        <taxon>Monilinia</taxon>
    </lineage>
</organism>
<evidence type="ECO:0000256" key="1">
    <source>
        <dbReference type="SAM" id="MobiDB-lite"/>
    </source>
</evidence>
<dbReference type="EMBL" id="VICG01000014">
    <property type="protein sequence ID" value="KAA8564961.1"/>
    <property type="molecule type" value="Genomic_DNA"/>
</dbReference>
<name>A0A5M9J727_MONFR</name>
<feature type="compositionally biased region" description="Basic and acidic residues" evidence="1">
    <location>
        <begin position="11"/>
        <end position="29"/>
    </location>
</feature>